<proteinExistence type="inferred from homology"/>
<keyword evidence="11 13" id="KW-0472">Membrane</keyword>
<keyword evidence="9 13" id="KW-1133">Transmembrane helix</keyword>
<accession>A0ABV6SPJ6</accession>
<protein>
    <submittedName>
        <fullName evidence="15">Cytochrome b</fullName>
    </submittedName>
</protein>
<comment type="similarity">
    <text evidence="12">Belongs to the cytochrome b561 family.</text>
</comment>
<dbReference type="Pfam" id="PF01292">
    <property type="entry name" value="Ni_hydr_CYTB"/>
    <property type="match status" value="1"/>
</dbReference>
<evidence type="ECO:0000256" key="13">
    <source>
        <dbReference type="SAM" id="Phobius"/>
    </source>
</evidence>
<comment type="subcellular location">
    <subcellularLocation>
        <location evidence="2">Cell membrane</location>
        <topology evidence="2">Multi-pass membrane protein</topology>
    </subcellularLocation>
</comment>
<evidence type="ECO:0000259" key="14">
    <source>
        <dbReference type="Pfam" id="PF01292"/>
    </source>
</evidence>
<dbReference type="Gene3D" id="1.20.950.20">
    <property type="entry name" value="Transmembrane di-heme cytochromes, Chain C"/>
    <property type="match status" value="1"/>
</dbReference>
<keyword evidence="4" id="KW-1003">Cell membrane</keyword>
<evidence type="ECO:0000256" key="8">
    <source>
        <dbReference type="ARBA" id="ARBA00022982"/>
    </source>
</evidence>
<dbReference type="EMBL" id="JBHLSS010000116">
    <property type="protein sequence ID" value="MFC0711451.1"/>
    <property type="molecule type" value="Genomic_DNA"/>
</dbReference>
<name>A0ABV6SPJ6_AZOPA</name>
<dbReference type="InterPro" id="IPR011577">
    <property type="entry name" value="Cyt_b561_bac/Ni-Hgenase"/>
</dbReference>
<evidence type="ECO:0000256" key="3">
    <source>
        <dbReference type="ARBA" id="ARBA00022448"/>
    </source>
</evidence>
<evidence type="ECO:0000313" key="15">
    <source>
        <dbReference type="EMBL" id="MFC0711451.1"/>
    </source>
</evidence>
<evidence type="ECO:0000256" key="6">
    <source>
        <dbReference type="ARBA" id="ARBA00022692"/>
    </source>
</evidence>
<dbReference type="PANTHER" id="PTHR30529:SF7">
    <property type="entry name" value="CYTOCHROME B561 BACTERIAL_NI-HYDROGENASE DOMAIN-CONTAINING PROTEIN"/>
    <property type="match status" value="1"/>
</dbReference>
<evidence type="ECO:0000256" key="4">
    <source>
        <dbReference type="ARBA" id="ARBA00022475"/>
    </source>
</evidence>
<keyword evidence="6 13" id="KW-0812">Transmembrane</keyword>
<keyword evidence="7" id="KW-0479">Metal-binding</keyword>
<keyword evidence="5" id="KW-0349">Heme</keyword>
<organism evidence="15 16">
    <name type="scientific">Azorhizophilus paspali</name>
    <name type="common">Azotobacter paspali</name>
    <dbReference type="NCBI Taxonomy" id="69963"/>
    <lineage>
        <taxon>Bacteria</taxon>
        <taxon>Pseudomonadati</taxon>
        <taxon>Pseudomonadota</taxon>
        <taxon>Gammaproteobacteria</taxon>
        <taxon>Pseudomonadales</taxon>
        <taxon>Pseudomonadaceae</taxon>
        <taxon>Azorhizophilus</taxon>
    </lineage>
</organism>
<comment type="caution">
    <text evidence="15">The sequence shown here is derived from an EMBL/GenBank/DDBJ whole genome shotgun (WGS) entry which is preliminary data.</text>
</comment>
<dbReference type="SUPFAM" id="SSF81342">
    <property type="entry name" value="Transmembrane di-heme cytochromes"/>
    <property type="match status" value="1"/>
</dbReference>
<dbReference type="RefSeq" id="WP_376948221.1">
    <property type="nucleotide sequence ID" value="NZ_CP171449.1"/>
</dbReference>
<evidence type="ECO:0000256" key="5">
    <source>
        <dbReference type="ARBA" id="ARBA00022617"/>
    </source>
</evidence>
<evidence type="ECO:0000256" key="10">
    <source>
        <dbReference type="ARBA" id="ARBA00023004"/>
    </source>
</evidence>
<keyword evidence="10" id="KW-0408">Iron</keyword>
<evidence type="ECO:0000256" key="12">
    <source>
        <dbReference type="ARBA" id="ARBA00037975"/>
    </source>
</evidence>
<gene>
    <name evidence="15" type="ORF">ACFFGX_18485</name>
</gene>
<feature type="transmembrane region" description="Helical" evidence="13">
    <location>
        <begin position="12"/>
        <end position="28"/>
    </location>
</feature>
<evidence type="ECO:0000256" key="11">
    <source>
        <dbReference type="ARBA" id="ARBA00023136"/>
    </source>
</evidence>
<reference evidence="15 16" key="1">
    <citation type="submission" date="2024-09" db="EMBL/GenBank/DDBJ databases">
        <authorList>
            <person name="Sun Q."/>
            <person name="Mori K."/>
        </authorList>
    </citation>
    <scope>NUCLEOTIDE SEQUENCE [LARGE SCALE GENOMIC DNA]</scope>
    <source>
        <strain evidence="15 16">NCAIM B.01794</strain>
    </source>
</reference>
<feature type="transmembrane region" description="Helical" evidence="13">
    <location>
        <begin position="48"/>
        <end position="69"/>
    </location>
</feature>
<evidence type="ECO:0000256" key="9">
    <source>
        <dbReference type="ARBA" id="ARBA00022989"/>
    </source>
</evidence>
<dbReference type="Proteomes" id="UP001589891">
    <property type="component" value="Unassembled WGS sequence"/>
</dbReference>
<keyword evidence="16" id="KW-1185">Reference proteome</keyword>
<evidence type="ECO:0000256" key="1">
    <source>
        <dbReference type="ARBA" id="ARBA00001970"/>
    </source>
</evidence>
<evidence type="ECO:0000256" key="2">
    <source>
        <dbReference type="ARBA" id="ARBA00004651"/>
    </source>
</evidence>
<comment type="cofactor">
    <cofactor evidence="1">
        <name>heme b</name>
        <dbReference type="ChEBI" id="CHEBI:60344"/>
    </cofactor>
</comment>
<feature type="domain" description="Cytochrome b561 bacterial/Ni-hydrogenase" evidence="14">
    <location>
        <begin position="7"/>
        <end position="172"/>
    </location>
</feature>
<dbReference type="InterPro" id="IPR052168">
    <property type="entry name" value="Cytochrome_b561_oxidase"/>
</dbReference>
<sequence length="174" mass="19155">MFDSKSRYGAITRLLHWSMAVLILWQFLKLGDRIADGEHWVGRTLVPWHISIGALLLVLVVLRVLWALGQRHRRPPHQGPGALLVKGGHFLLYASMLLMPLSGLLLMLGKGYGLKVFGVQLVAKSGLETGWLAALGSLHAPLSWLLLALILGHVGAALFHHLVKDDDTLRRMAG</sequence>
<evidence type="ECO:0000313" key="16">
    <source>
        <dbReference type="Proteomes" id="UP001589891"/>
    </source>
</evidence>
<feature type="transmembrane region" description="Helical" evidence="13">
    <location>
        <begin position="90"/>
        <end position="109"/>
    </location>
</feature>
<keyword evidence="3" id="KW-0813">Transport</keyword>
<dbReference type="PANTHER" id="PTHR30529">
    <property type="entry name" value="CYTOCHROME B561"/>
    <property type="match status" value="1"/>
</dbReference>
<dbReference type="InterPro" id="IPR016174">
    <property type="entry name" value="Di-haem_cyt_TM"/>
</dbReference>
<keyword evidence="8" id="KW-0249">Electron transport</keyword>
<feature type="transmembrane region" description="Helical" evidence="13">
    <location>
        <begin position="142"/>
        <end position="163"/>
    </location>
</feature>
<evidence type="ECO:0000256" key="7">
    <source>
        <dbReference type="ARBA" id="ARBA00022723"/>
    </source>
</evidence>